<dbReference type="SUPFAM" id="SSF50998">
    <property type="entry name" value="Quinoprotein alcohol dehydrogenase-like"/>
    <property type="match status" value="1"/>
</dbReference>
<feature type="chain" id="PRO_5035205898" description="Malectin domain-containing protein" evidence="1">
    <location>
        <begin position="28"/>
        <end position="852"/>
    </location>
</feature>
<evidence type="ECO:0000259" key="2">
    <source>
        <dbReference type="Pfam" id="PF11721"/>
    </source>
</evidence>
<feature type="signal peptide" evidence="1">
    <location>
        <begin position="1"/>
        <end position="27"/>
    </location>
</feature>
<gene>
    <name evidence="3" type="ORF">Cba03nite_27630</name>
</gene>
<accession>A0A8J3JQJ5</accession>
<evidence type="ECO:0000256" key="1">
    <source>
        <dbReference type="SAM" id="SignalP"/>
    </source>
</evidence>
<comment type="caution">
    <text evidence="3">The sequence shown here is derived from an EMBL/GenBank/DDBJ whole genome shotgun (WGS) entry which is preliminary data.</text>
</comment>
<name>A0A8J3JQJ5_9ACTN</name>
<reference evidence="3 4" key="1">
    <citation type="submission" date="2021-01" db="EMBL/GenBank/DDBJ databases">
        <title>Whole genome shotgun sequence of Catellatospora bangladeshensis NBRC 107357.</title>
        <authorList>
            <person name="Komaki H."/>
            <person name="Tamura T."/>
        </authorList>
    </citation>
    <scope>NUCLEOTIDE SEQUENCE [LARGE SCALE GENOMIC DNA]</scope>
    <source>
        <strain evidence="3 4">NBRC 107357</strain>
    </source>
</reference>
<dbReference type="EMBL" id="BONF01000013">
    <property type="protein sequence ID" value="GIF81414.1"/>
    <property type="molecule type" value="Genomic_DNA"/>
</dbReference>
<evidence type="ECO:0000313" key="3">
    <source>
        <dbReference type="EMBL" id="GIF81414.1"/>
    </source>
</evidence>
<evidence type="ECO:0000313" key="4">
    <source>
        <dbReference type="Proteomes" id="UP000601223"/>
    </source>
</evidence>
<dbReference type="RefSeq" id="WP_203745809.1">
    <property type="nucleotide sequence ID" value="NZ_BONF01000013.1"/>
</dbReference>
<organism evidence="3 4">
    <name type="scientific">Catellatospora bangladeshensis</name>
    <dbReference type="NCBI Taxonomy" id="310355"/>
    <lineage>
        <taxon>Bacteria</taxon>
        <taxon>Bacillati</taxon>
        <taxon>Actinomycetota</taxon>
        <taxon>Actinomycetes</taxon>
        <taxon>Micromonosporales</taxon>
        <taxon>Micromonosporaceae</taxon>
        <taxon>Catellatospora</taxon>
    </lineage>
</organism>
<keyword evidence="1" id="KW-0732">Signal</keyword>
<dbReference type="InterPro" id="IPR021720">
    <property type="entry name" value="Malectin_dom"/>
</dbReference>
<keyword evidence="4" id="KW-1185">Reference proteome</keyword>
<feature type="domain" description="Malectin" evidence="2">
    <location>
        <begin position="469"/>
        <end position="615"/>
    </location>
</feature>
<dbReference type="Proteomes" id="UP000601223">
    <property type="component" value="Unassembled WGS sequence"/>
</dbReference>
<dbReference type="InterPro" id="IPR011047">
    <property type="entry name" value="Quinoprotein_ADH-like_sf"/>
</dbReference>
<sequence length="852" mass="89266">MRRLGRTTVAGLAVLGAVLLAVGPATAVQPSHDRTVSAVPSTATPNINDGTVNAIVKVGDKVFVGGTFTAVTDRGTGTVHARPNLFAFDATTGLVDTAFTPVINDEVMTLQPGPVANTVLVGGRFTGVNNVPGGWSKLVVLNTADGTLLSSFKAPSMNGAVTTVKRFGNRLLVGGFFTTVGPDTRNGLASLDALTGAMDPFVQVALTGHHNYNGTGANSSVGPTEVDVTPDGTKAVVLGNFKQANGGDYDQVVMLDLTGASAAIAPWHTNRFDDTCNRNAFDKWVRDLDISPDGSFFVVVTTGGPQGASSLCDAASRWEISATGTNLQPTWVNHTGGDTLLSVAITGTAVYVGGHQRWMNNPEGSDRARQGSVARPGLAALEPMNGIPMAWNPGRHPRGIGASALYATEDGLYVGSDTEWIGNFDYQRGRIAYFPLAGGQVPPQGVVGALPTEVFFPNNSVSIPANDVLYRVNAGGPALTATDGLLNWDADTNAAPSGYHNTGGSTNSISSNTITLDASVPAGTPLAAFTDRRYDPSAAPEMMWNFPVAAGTQVEVRLSFAARDWAYHAVGERVFDIKIDGVTVADDYDTVAAVGYKVGHTLKFPVTSDGTINIEFLHGVLDPAVDAVEIVRTSAGTGNGVAKRAYDGSVAGALTAVGGADGTAWQNLRGAFLIDDTLYYGMSDSNIYKRTFDGVNFGPAVVHNPHSDPRWDTQLVDDKPTTTLTYAAVKTAIYTELPNVRSMFYSNGRLYYTINGQNALFWRAFSPDSGIAGAVRYQANGSGTSTALENLSAPSGVLFLSGGYVYWSRGGSDGRLVRRAFDGTSFTGTAAAVSGPTIDNVDWRSPGAFIRG</sequence>
<dbReference type="AlphaFoldDB" id="A0A8J3JQJ5"/>
<dbReference type="Gene3D" id="2.60.120.430">
    <property type="entry name" value="Galactose-binding lectin"/>
    <property type="match status" value="1"/>
</dbReference>
<dbReference type="Pfam" id="PF11721">
    <property type="entry name" value="Malectin"/>
    <property type="match status" value="1"/>
</dbReference>
<proteinExistence type="predicted"/>
<protein>
    <recommendedName>
        <fullName evidence="2">Malectin domain-containing protein</fullName>
    </recommendedName>
</protein>